<evidence type="ECO:0000313" key="4">
    <source>
        <dbReference type="Proteomes" id="UP000736335"/>
    </source>
</evidence>
<dbReference type="EMBL" id="WIUZ02000010">
    <property type="protein sequence ID" value="KAF9783536.1"/>
    <property type="molecule type" value="Genomic_DNA"/>
</dbReference>
<comment type="caution">
    <text evidence="3">The sequence shown here is derived from an EMBL/GenBank/DDBJ whole genome shotgun (WGS) entry which is preliminary data.</text>
</comment>
<dbReference type="Gene3D" id="1.25.40.10">
    <property type="entry name" value="Tetratricopeptide repeat domain"/>
    <property type="match status" value="1"/>
</dbReference>
<dbReference type="InterPro" id="IPR019734">
    <property type="entry name" value="TPR_rpt"/>
</dbReference>
<dbReference type="InterPro" id="IPR027417">
    <property type="entry name" value="P-loop_NTPase"/>
</dbReference>
<evidence type="ECO:0000256" key="2">
    <source>
        <dbReference type="SAM" id="MobiDB-lite"/>
    </source>
</evidence>
<protein>
    <recommendedName>
        <fullName evidence="5">NACHT domain-containing protein</fullName>
    </recommendedName>
</protein>
<keyword evidence="4" id="KW-1185">Reference proteome</keyword>
<name>A0A9P6HBM2_9AGAM</name>
<dbReference type="InterPro" id="IPR036537">
    <property type="entry name" value="Adaptor_Cbl_N_dom_sf"/>
</dbReference>
<proteinExistence type="predicted"/>
<dbReference type="OrthoDB" id="1534087at2759"/>
<sequence length="893" mass="99964">MASTSQGQKGSNGVRSTLNAAIKLISLAKDACHGIPPAQVAFGIAGTLLTMIRDSLANQQDFVDLGRACADVCKILDRGLKGRQLGDLSSSVLEAIGELTTTLAGIQSEIVKLGKRNAASQALNANSDKDKIARWNRDLDRIRQTFNIELDINTNILVTDIHRKIMASPEDAIGQRQSTHASVPLGESPPPPPRVCFGRNELIEEIVGLAENLEPVALIGAGGIGKTSIALAVLHHDHVKDRFGDNRRFIRCDRLPASYLHFLARISQVIGAGVENPEDLAPLRPFLSSRELILFLDNAESILDPQGKDSQKIYAVVEELSRFENICLGITSRITTVPPHCKRPFVPTLSAESACEIFYAIYTNGGPSDVISELVRQLDFHALSITLLATTASQNEWAYNRLAQEWDARRVQVLRTHHNESLAATIELSLDSPTFRQLIPPSKSHRVATSPTLRKLIPSPILRKVPPSARELLEVVAFFPQGIDEKNLDWLFPTTSNRKEIFDKFCVLSLTHRNNGFITMLAPIRDYLCPLDPGSSPLLCATKDRYFTRLSVHLDPEEPEFQEAEWIKSEDVNVEHLLDVFISIDPNTRDVWKACRYFVNHLYWHKPRHTLLGSKIEGLPDGHRSKAKCLFELSALFGAVGNHVEKKRLLIQTLTLEREKGDDVRVAQTLLFLCVANRMLGLYKEGIQRAEEALEIHKRRRDTFDQARCLTEIARLLLEDEQLDAAETAASRANDLIPEKGQEHLLCRSHRALGKIYCRKGEKEKAIDHYETALRIASRFNWQDQLFWIHFGMAQMFSSEHESGDAETHIQQAKSHTVDNTYLLGFAMELQARLWLEKRWLKDARSEGLAALEIFESLGAAEDAEGCRELLQEIERVVEAFASLSRAIQSSSA</sequence>
<dbReference type="PROSITE" id="PS50005">
    <property type="entry name" value="TPR"/>
    <property type="match status" value="1"/>
</dbReference>
<reference evidence="3" key="2">
    <citation type="submission" date="2020-11" db="EMBL/GenBank/DDBJ databases">
        <authorList>
            <consortium name="DOE Joint Genome Institute"/>
            <person name="Kuo A."/>
            <person name="Miyauchi S."/>
            <person name="Kiss E."/>
            <person name="Drula E."/>
            <person name="Kohler A."/>
            <person name="Sanchez-Garcia M."/>
            <person name="Andreopoulos B."/>
            <person name="Barry K.W."/>
            <person name="Bonito G."/>
            <person name="Buee M."/>
            <person name="Carver A."/>
            <person name="Chen C."/>
            <person name="Cichocki N."/>
            <person name="Clum A."/>
            <person name="Culley D."/>
            <person name="Crous P.W."/>
            <person name="Fauchery L."/>
            <person name="Girlanda M."/>
            <person name="Hayes R."/>
            <person name="Keri Z."/>
            <person name="Labutti K."/>
            <person name="Lipzen A."/>
            <person name="Lombard V."/>
            <person name="Magnuson J."/>
            <person name="Maillard F."/>
            <person name="Morin E."/>
            <person name="Murat C."/>
            <person name="Nolan M."/>
            <person name="Ohm R."/>
            <person name="Pangilinan J."/>
            <person name="Pereira M."/>
            <person name="Perotto S."/>
            <person name="Peter M."/>
            <person name="Riley R."/>
            <person name="Sitrit Y."/>
            <person name="Stielow B."/>
            <person name="Szollosi G."/>
            <person name="Zifcakova L."/>
            <person name="Stursova M."/>
            <person name="Spatafora J.W."/>
            <person name="Tedersoo L."/>
            <person name="Vaario L.-M."/>
            <person name="Yamada A."/>
            <person name="Yan M."/>
            <person name="Wang P."/>
            <person name="Xu J."/>
            <person name="Bruns T."/>
            <person name="Baldrian P."/>
            <person name="Vilgalys R."/>
            <person name="Henrissat B."/>
            <person name="Grigoriev I.V."/>
            <person name="Hibbett D."/>
            <person name="Nagy L.G."/>
            <person name="Martin F.M."/>
        </authorList>
    </citation>
    <scope>NUCLEOTIDE SEQUENCE</scope>
    <source>
        <strain evidence="3">UH-Tt-Lm1</strain>
    </source>
</reference>
<dbReference type="PANTHER" id="PTHR47691:SF3">
    <property type="entry name" value="HTH-TYPE TRANSCRIPTIONAL REGULATOR RV0890C-RELATED"/>
    <property type="match status" value="1"/>
</dbReference>
<organism evidence="3 4">
    <name type="scientific">Thelephora terrestris</name>
    <dbReference type="NCBI Taxonomy" id="56493"/>
    <lineage>
        <taxon>Eukaryota</taxon>
        <taxon>Fungi</taxon>
        <taxon>Dikarya</taxon>
        <taxon>Basidiomycota</taxon>
        <taxon>Agaricomycotina</taxon>
        <taxon>Agaricomycetes</taxon>
        <taxon>Thelephorales</taxon>
        <taxon>Thelephoraceae</taxon>
        <taxon>Thelephora</taxon>
    </lineage>
</organism>
<evidence type="ECO:0000256" key="1">
    <source>
        <dbReference type="PROSITE-ProRule" id="PRU00339"/>
    </source>
</evidence>
<dbReference type="InterPro" id="IPR059179">
    <property type="entry name" value="MLKL-like_MCAfunc"/>
</dbReference>
<dbReference type="InterPro" id="IPR011990">
    <property type="entry name" value="TPR-like_helical_dom_sf"/>
</dbReference>
<feature type="region of interest" description="Disordered" evidence="2">
    <location>
        <begin position="170"/>
        <end position="191"/>
    </location>
</feature>
<feature type="repeat" description="TPR" evidence="1">
    <location>
        <begin position="747"/>
        <end position="780"/>
    </location>
</feature>
<evidence type="ECO:0000313" key="3">
    <source>
        <dbReference type="EMBL" id="KAF9783536.1"/>
    </source>
</evidence>
<dbReference type="PANTHER" id="PTHR47691">
    <property type="entry name" value="REGULATOR-RELATED"/>
    <property type="match status" value="1"/>
</dbReference>
<dbReference type="GO" id="GO:0007166">
    <property type="term" value="P:cell surface receptor signaling pathway"/>
    <property type="evidence" value="ECO:0007669"/>
    <property type="project" value="InterPro"/>
</dbReference>
<accession>A0A9P6HBM2</accession>
<dbReference type="SUPFAM" id="SSF48452">
    <property type="entry name" value="TPR-like"/>
    <property type="match status" value="1"/>
</dbReference>
<dbReference type="SMART" id="SM00028">
    <property type="entry name" value="TPR"/>
    <property type="match status" value="4"/>
</dbReference>
<reference evidence="3" key="1">
    <citation type="journal article" date="2020" name="Nat. Commun.">
        <title>Large-scale genome sequencing of mycorrhizal fungi provides insights into the early evolution of symbiotic traits.</title>
        <authorList>
            <person name="Miyauchi S."/>
            <person name="Kiss E."/>
            <person name="Kuo A."/>
            <person name="Drula E."/>
            <person name="Kohler A."/>
            <person name="Sanchez-Garcia M."/>
            <person name="Morin E."/>
            <person name="Andreopoulos B."/>
            <person name="Barry K.W."/>
            <person name="Bonito G."/>
            <person name="Buee M."/>
            <person name="Carver A."/>
            <person name="Chen C."/>
            <person name="Cichocki N."/>
            <person name="Clum A."/>
            <person name="Culley D."/>
            <person name="Crous P.W."/>
            <person name="Fauchery L."/>
            <person name="Girlanda M."/>
            <person name="Hayes R.D."/>
            <person name="Keri Z."/>
            <person name="LaButti K."/>
            <person name="Lipzen A."/>
            <person name="Lombard V."/>
            <person name="Magnuson J."/>
            <person name="Maillard F."/>
            <person name="Murat C."/>
            <person name="Nolan M."/>
            <person name="Ohm R.A."/>
            <person name="Pangilinan J."/>
            <person name="Pereira M.F."/>
            <person name="Perotto S."/>
            <person name="Peter M."/>
            <person name="Pfister S."/>
            <person name="Riley R."/>
            <person name="Sitrit Y."/>
            <person name="Stielow J.B."/>
            <person name="Szollosi G."/>
            <person name="Zifcakova L."/>
            <person name="Stursova M."/>
            <person name="Spatafora J.W."/>
            <person name="Tedersoo L."/>
            <person name="Vaario L.M."/>
            <person name="Yamada A."/>
            <person name="Yan M."/>
            <person name="Wang P."/>
            <person name="Xu J."/>
            <person name="Bruns T."/>
            <person name="Baldrian P."/>
            <person name="Vilgalys R."/>
            <person name="Dunand C."/>
            <person name="Henrissat B."/>
            <person name="Grigoriev I.V."/>
            <person name="Hibbett D."/>
            <person name="Nagy L.G."/>
            <person name="Martin F.M."/>
        </authorList>
    </citation>
    <scope>NUCLEOTIDE SEQUENCE</scope>
    <source>
        <strain evidence="3">UH-Tt-Lm1</strain>
    </source>
</reference>
<keyword evidence="1" id="KW-0802">TPR repeat</keyword>
<evidence type="ECO:0008006" key="5">
    <source>
        <dbReference type="Google" id="ProtNLM"/>
    </source>
</evidence>
<dbReference type="Gene3D" id="1.20.930.20">
    <property type="entry name" value="Adaptor protein Cbl, N-terminal domain"/>
    <property type="match status" value="1"/>
</dbReference>
<dbReference type="Gene3D" id="3.40.50.300">
    <property type="entry name" value="P-loop containing nucleotide triphosphate hydrolases"/>
    <property type="match status" value="1"/>
</dbReference>
<gene>
    <name evidence="3" type="ORF">BJ322DRAFT_1212238</name>
</gene>
<dbReference type="Proteomes" id="UP000736335">
    <property type="component" value="Unassembled WGS sequence"/>
</dbReference>
<dbReference type="AlphaFoldDB" id="A0A9P6HBM2"/>
<dbReference type="CDD" id="cd21037">
    <property type="entry name" value="MLKL_NTD"/>
    <property type="match status" value="1"/>
</dbReference>
<dbReference type="SUPFAM" id="SSF52540">
    <property type="entry name" value="P-loop containing nucleoside triphosphate hydrolases"/>
    <property type="match status" value="1"/>
</dbReference>